<evidence type="ECO:0000313" key="4">
    <source>
        <dbReference type="Proteomes" id="UP000219612"/>
    </source>
</evidence>
<dbReference type="PANTHER" id="PTHR21708:SF26">
    <property type="entry name" value="2-DEHYDROPANTOATE 2-REDUCTASE"/>
    <property type="match status" value="1"/>
</dbReference>
<accession>A0A285K3P9</accession>
<evidence type="ECO:0000313" key="3">
    <source>
        <dbReference type="EMBL" id="SNY67210.1"/>
    </source>
</evidence>
<dbReference type="EMBL" id="OBDY01000031">
    <property type="protein sequence ID" value="SNY67210.1"/>
    <property type="molecule type" value="Genomic_DNA"/>
</dbReference>
<reference evidence="3 4" key="1">
    <citation type="submission" date="2017-09" db="EMBL/GenBank/DDBJ databases">
        <authorList>
            <person name="Ehlers B."/>
            <person name="Leendertz F.H."/>
        </authorList>
    </citation>
    <scope>NUCLEOTIDE SEQUENCE [LARGE SCALE GENOMIC DNA]</scope>
    <source>
        <strain evidence="3 4">CGMCC 4.6857</strain>
    </source>
</reference>
<evidence type="ECO:0000259" key="2">
    <source>
        <dbReference type="Pfam" id="PF08546"/>
    </source>
</evidence>
<dbReference type="SUPFAM" id="SSF48179">
    <property type="entry name" value="6-phosphogluconate dehydrogenase C-terminal domain-like"/>
    <property type="match status" value="1"/>
</dbReference>
<feature type="domain" description="Ketopantoate reductase N-terminal" evidence="1">
    <location>
        <begin position="26"/>
        <end position="161"/>
    </location>
</feature>
<proteinExistence type="predicted"/>
<dbReference type="Pfam" id="PF02558">
    <property type="entry name" value="ApbA"/>
    <property type="match status" value="1"/>
</dbReference>
<dbReference type="Gene3D" id="3.40.50.720">
    <property type="entry name" value="NAD(P)-binding Rossmann-like Domain"/>
    <property type="match status" value="1"/>
</dbReference>
<dbReference type="PANTHER" id="PTHR21708">
    <property type="entry name" value="PROBABLE 2-DEHYDROPANTOATE 2-REDUCTASE"/>
    <property type="match status" value="1"/>
</dbReference>
<dbReference type="InterPro" id="IPR013328">
    <property type="entry name" value="6PGD_dom2"/>
</dbReference>
<dbReference type="SUPFAM" id="SSF51735">
    <property type="entry name" value="NAD(P)-binding Rossmann-fold domains"/>
    <property type="match status" value="1"/>
</dbReference>
<evidence type="ECO:0000259" key="1">
    <source>
        <dbReference type="Pfam" id="PF02558"/>
    </source>
</evidence>
<dbReference type="GO" id="GO:0005737">
    <property type="term" value="C:cytoplasm"/>
    <property type="evidence" value="ECO:0007669"/>
    <property type="project" value="TreeGrafter"/>
</dbReference>
<feature type="domain" description="Ketopantoate reductase C-terminal" evidence="2">
    <location>
        <begin position="202"/>
        <end position="284"/>
    </location>
</feature>
<dbReference type="Pfam" id="PF08546">
    <property type="entry name" value="ApbA_C"/>
    <property type="match status" value="1"/>
</dbReference>
<sequence>MSISALVRLFTAHGRFPRGIVRPVKVAIIGGGAIGTVFAAVLHGAGHDVVLCARRSPAGGPRVDPLGPVRLPVLTDPAEARPADWVMVATKAYDVPGAAGWLGALVGPHTRVAVLRNGIDHAARLRPWLPSGTRVVPALIHLAVQTLSPGHVDWSFGDTVRVPADATDFAALFAGTPLRIVPSADFEQAAWRKLLLNLMVPSDPVIRALAPALLAEAVTTARAAGIPLPDEAITETIAYADGASTHHGRPTEHELIVGAVVRTAAQHGVDVPAARTVLALMRGMNSPLSLR</sequence>
<organism evidence="3 4">
    <name type="scientific">Paractinoplanes atraurantiacus</name>
    <dbReference type="NCBI Taxonomy" id="1036182"/>
    <lineage>
        <taxon>Bacteria</taxon>
        <taxon>Bacillati</taxon>
        <taxon>Actinomycetota</taxon>
        <taxon>Actinomycetes</taxon>
        <taxon>Micromonosporales</taxon>
        <taxon>Micromonosporaceae</taxon>
        <taxon>Paractinoplanes</taxon>
    </lineage>
</organism>
<gene>
    <name evidence="3" type="ORF">SAMN05421748_13156</name>
</gene>
<keyword evidence="4" id="KW-1185">Reference proteome</keyword>
<dbReference type="InterPro" id="IPR013332">
    <property type="entry name" value="KPR_N"/>
</dbReference>
<dbReference type="Gene3D" id="1.10.1040.10">
    <property type="entry name" value="N-(1-d-carboxylethyl)-l-norvaline Dehydrogenase, domain 2"/>
    <property type="match status" value="1"/>
</dbReference>
<protein>
    <submittedName>
        <fullName evidence="3">2-dehydropantoate 2-reductase</fullName>
    </submittedName>
</protein>
<dbReference type="AlphaFoldDB" id="A0A285K3P9"/>
<name>A0A285K3P9_9ACTN</name>
<dbReference type="Proteomes" id="UP000219612">
    <property type="component" value="Unassembled WGS sequence"/>
</dbReference>
<dbReference type="InterPro" id="IPR051402">
    <property type="entry name" value="KPR-Related"/>
</dbReference>
<dbReference type="InterPro" id="IPR036291">
    <property type="entry name" value="NAD(P)-bd_dom_sf"/>
</dbReference>
<dbReference type="InterPro" id="IPR008927">
    <property type="entry name" value="6-PGluconate_DH-like_C_sf"/>
</dbReference>
<dbReference type="InterPro" id="IPR013752">
    <property type="entry name" value="KPA_reductase"/>
</dbReference>